<accession>A0A1H3T887</accession>
<dbReference type="GeneID" id="94693096"/>
<dbReference type="Proteomes" id="UP000183417">
    <property type="component" value="Unassembled WGS sequence"/>
</dbReference>
<dbReference type="EMBL" id="FNPE01000026">
    <property type="protein sequence ID" value="SDZ46456.1"/>
    <property type="molecule type" value="Genomic_DNA"/>
</dbReference>
<sequence length="205" mass="21899">MGVQLNFFNQSNDANHPQIVIFQKNVASDLDAPAVAWRVIKYCGQGDNHPFTFPLGLQVGASDSHGNCTPQLEAQYGQQFQMAPSTAGDRLAPAGYGASSKEVQVLNALPQGAINASCYKDGRLLAVKTAIAPRQKAVFEFKPSIWIGVASHIQQGQIMNSAIVSQMNTEISLLGISRADIVMRGGGSGANSRPFSFSLENVVMC</sequence>
<protein>
    <recommendedName>
        <fullName evidence="3">Aromatic ring-opening dioxygenase LigA</fullName>
    </recommendedName>
</protein>
<gene>
    <name evidence="1" type="ORF">SAMN05421547_12633</name>
</gene>
<evidence type="ECO:0008006" key="3">
    <source>
        <dbReference type="Google" id="ProtNLM"/>
    </source>
</evidence>
<reference evidence="1 2" key="1">
    <citation type="submission" date="2016-10" db="EMBL/GenBank/DDBJ databases">
        <authorList>
            <person name="de Groot N.N."/>
        </authorList>
    </citation>
    <scope>NUCLEOTIDE SEQUENCE [LARGE SCALE GENOMIC DNA]</scope>
    <source>
        <strain evidence="1 2">LMG 24775</strain>
    </source>
</reference>
<evidence type="ECO:0000313" key="1">
    <source>
        <dbReference type="EMBL" id="SDZ46456.1"/>
    </source>
</evidence>
<evidence type="ECO:0000313" key="2">
    <source>
        <dbReference type="Proteomes" id="UP000183417"/>
    </source>
</evidence>
<proteinExistence type="predicted"/>
<name>A0A1H3T887_9BURK</name>
<organism evidence="1 2">
    <name type="scientific">Delftia lacustris</name>
    <dbReference type="NCBI Taxonomy" id="558537"/>
    <lineage>
        <taxon>Bacteria</taxon>
        <taxon>Pseudomonadati</taxon>
        <taxon>Pseudomonadota</taxon>
        <taxon>Betaproteobacteria</taxon>
        <taxon>Burkholderiales</taxon>
        <taxon>Comamonadaceae</taxon>
        <taxon>Delftia</taxon>
    </lineage>
</organism>
<dbReference type="AlphaFoldDB" id="A0A1H3T887"/>
<dbReference type="RefSeq" id="WP_016448183.1">
    <property type="nucleotide sequence ID" value="NZ_AP025556.1"/>
</dbReference>